<dbReference type="EMBL" id="JADKGY010000035">
    <property type="protein sequence ID" value="MBK9985334.1"/>
    <property type="molecule type" value="Genomic_DNA"/>
</dbReference>
<dbReference type="Proteomes" id="UP000808337">
    <property type="component" value="Unassembled WGS sequence"/>
</dbReference>
<name>A0A9D7T035_9BACT</name>
<evidence type="ECO:0000313" key="1">
    <source>
        <dbReference type="EMBL" id="MBK9985334.1"/>
    </source>
</evidence>
<sequence length="332" mass="38557">MTEGLSRFQIQLDKLEQILNTLPNTAECALTFYKSSARQYLFYLEALTHIYKMMHNKKRFERMRISFKSLEDQLGKVDYYDGFIKEFSVQDGFPPILLDCLKQHFNKELTNLDVMLKKDGWINTEESKVKTIKSELLDCDWISDIEEHKAIGKTIIDMIEIIKSDYHTDKLNFKDIENGVHKFRREVRWISIYAQALDGLIQLKPVNSPAPELTTYQTKEVLESPFNVLPALTRGIQPIYIDAPVFYALSWIIAESGRLKDSGLRILILEDAIRETHYVKEKEVKATTRTLAVKSNISLKEIKSTMKIMADKFIDQDKVLDKIINDIRHSIG</sequence>
<organism evidence="1 2">
    <name type="scientific">Candidatus Opimibacter skivensis</name>
    <dbReference type="NCBI Taxonomy" id="2982028"/>
    <lineage>
        <taxon>Bacteria</taxon>
        <taxon>Pseudomonadati</taxon>
        <taxon>Bacteroidota</taxon>
        <taxon>Saprospiria</taxon>
        <taxon>Saprospirales</taxon>
        <taxon>Saprospiraceae</taxon>
        <taxon>Candidatus Opimibacter</taxon>
    </lineage>
</organism>
<dbReference type="AlphaFoldDB" id="A0A9D7T035"/>
<proteinExistence type="predicted"/>
<reference evidence="1 2" key="1">
    <citation type="submission" date="2020-10" db="EMBL/GenBank/DDBJ databases">
        <title>Connecting structure to function with the recovery of over 1000 high-quality activated sludge metagenome-assembled genomes encoding full-length rRNA genes using long-read sequencing.</title>
        <authorList>
            <person name="Singleton C.M."/>
            <person name="Petriglieri F."/>
            <person name="Kristensen J.M."/>
            <person name="Kirkegaard R.H."/>
            <person name="Michaelsen T.Y."/>
            <person name="Andersen M.H."/>
            <person name="Karst S.M."/>
            <person name="Dueholm M.S."/>
            <person name="Nielsen P.H."/>
            <person name="Albertsen M."/>
        </authorList>
    </citation>
    <scope>NUCLEOTIDE SEQUENCE [LARGE SCALE GENOMIC DNA]</scope>
    <source>
        <strain evidence="1">Ribe_18-Q3-R11-54_MAXAC.273</strain>
    </source>
</reference>
<accession>A0A9D7T035</accession>
<evidence type="ECO:0000313" key="2">
    <source>
        <dbReference type="Proteomes" id="UP000808337"/>
    </source>
</evidence>
<gene>
    <name evidence="1" type="ORF">IPP15_23845</name>
</gene>
<protein>
    <submittedName>
        <fullName evidence="1">Uncharacterized protein</fullName>
    </submittedName>
</protein>
<comment type="caution">
    <text evidence="1">The sequence shown here is derived from an EMBL/GenBank/DDBJ whole genome shotgun (WGS) entry which is preliminary data.</text>
</comment>